<dbReference type="EMBL" id="WTYU01000001">
    <property type="protein sequence ID" value="MXP14547.1"/>
    <property type="molecule type" value="Genomic_DNA"/>
</dbReference>
<evidence type="ECO:0000313" key="2">
    <source>
        <dbReference type="Proteomes" id="UP000473531"/>
    </source>
</evidence>
<proteinExistence type="predicted"/>
<reference evidence="1 2" key="1">
    <citation type="submission" date="2019-12" db="EMBL/GenBank/DDBJ databases">
        <title>Genomic-based taxomic classification of the family Erythrobacteraceae.</title>
        <authorList>
            <person name="Xu L."/>
        </authorList>
    </citation>
    <scope>NUCLEOTIDE SEQUENCE [LARGE SCALE GENOMIC DNA]</scope>
    <source>
        <strain evidence="1 2">KCTC 52259</strain>
    </source>
</reference>
<dbReference type="AlphaFoldDB" id="A0A6L7GF67"/>
<name>A0A6L7GF67_9SPHN</name>
<evidence type="ECO:0000313" key="1">
    <source>
        <dbReference type="EMBL" id="MXP14547.1"/>
    </source>
</evidence>
<sequence>MNERNVVFFRDYSRRSRHSVQADDLDFYLAYHATMVVAGKLLERLPAYENPTDPLDDYRTYSSWLGDQMLVRSDGYWLFDRRDPWPVYEDIDWAAEKDEDWLASIKNYDVQHLVFPSPEKVAIWGYWTERYDRREQTVMVRSALVSPSNADALVRAVGDQGHYDFVLPSFEDFGEIDEGQFVLKGWVTEEGRHDGLDANDPWAAEMSKRVDVPQEEFRDKLRAKSKDLGRKWGSGKGELFWSEVWSEAEEQSTWRQSGDRLLANRIALQDLIASTGRSIVLEVFVERRINRREYESAIESGGNTNPFKREFFIVENGDD</sequence>
<dbReference type="OrthoDB" id="4770405at2"/>
<comment type="caution">
    <text evidence="1">The sequence shown here is derived from an EMBL/GenBank/DDBJ whole genome shotgun (WGS) entry which is preliminary data.</text>
</comment>
<keyword evidence="2" id="KW-1185">Reference proteome</keyword>
<dbReference type="Proteomes" id="UP000473531">
    <property type="component" value="Unassembled WGS sequence"/>
</dbReference>
<accession>A0A6L7GF67</accession>
<protein>
    <submittedName>
        <fullName evidence="1">Uncharacterized protein</fullName>
    </submittedName>
</protein>
<gene>
    <name evidence="1" type="ORF">GRI44_07270</name>
</gene>
<dbReference type="RefSeq" id="WP_160600736.1">
    <property type="nucleotide sequence ID" value="NZ_WTYU01000001.1"/>
</dbReference>
<organism evidence="1 2">
    <name type="scientific">Allopontixanthobacter confluentis</name>
    <dbReference type="NCBI Taxonomy" id="1849021"/>
    <lineage>
        <taxon>Bacteria</taxon>
        <taxon>Pseudomonadati</taxon>
        <taxon>Pseudomonadota</taxon>
        <taxon>Alphaproteobacteria</taxon>
        <taxon>Sphingomonadales</taxon>
        <taxon>Erythrobacteraceae</taxon>
        <taxon>Allopontixanthobacter</taxon>
    </lineage>
</organism>